<evidence type="ECO:0000256" key="24">
    <source>
        <dbReference type="ARBA" id="ARBA00079631"/>
    </source>
</evidence>
<feature type="domain" description="SH3" evidence="29">
    <location>
        <begin position="485"/>
        <end position="547"/>
    </location>
</feature>
<dbReference type="InterPro" id="IPR036028">
    <property type="entry name" value="SH3-like_dom_sf"/>
</dbReference>
<dbReference type="GO" id="GO:0070161">
    <property type="term" value="C:anchoring junction"/>
    <property type="evidence" value="ECO:0007669"/>
    <property type="project" value="UniProtKB-SubCell"/>
</dbReference>
<evidence type="ECO:0000256" key="16">
    <source>
        <dbReference type="ARBA" id="ARBA00023121"/>
    </source>
</evidence>
<dbReference type="Gene3D" id="2.30.30.40">
    <property type="entry name" value="SH3 Domains"/>
    <property type="match status" value="2"/>
</dbReference>
<evidence type="ECO:0000259" key="29">
    <source>
        <dbReference type="PROSITE" id="PS50002"/>
    </source>
</evidence>
<dbReference type="SUPFAM" id="SSF103657">
    <property type="entry name" value="BAR/IMD domain-like"/>
    <property type="match status" value="1"/>
</dbReference>
<evidence type="ECO:0000256" key="7">
    <source>
        <dbReference type="ARBA" id="ARBA00022448"/>
    </source>
</evidence>
<dbReference type="CDD" id="cd11894">
    <property type="entry name" value="SH3_FCHSD2_2"/>
    <property type="match status" value="1"/>
</dbReference>
<dbReference type="CTD" id="9873"/>
<evidence type="ECO:0000256" key="2">
    <source>
        <dbReference type="ARBA" id="ARBA00004413"/>
    </source>
</evidence>
<keyword evidence="10" id="KW-0597">Phosphoprotein</keyword>
<dbReference type="FunFam" id="1.20.1270.60:FF:000026">
    <property type="entry name" value="FCH and double SH3 domains protein 2"/>
    <property type="match status" value="1"/>
</dbReference>
<keyword evidence="17" id="KW-0472">Membrane</keyword>
<sequence length="643" mass="73243">MYPVWKSFLEGTMQVAQSRINICENYKNFISEPARTVKSLKEQQLKRCVDQLTKIQTELQETVKDLAKGKKKYFETEQMAHAVREKADIEAKSKLSLFQSRISLQKASVKLKARRSECNSKATHARNDYLLTLAAANAHQDRYYQTDLVNIMKALDGNVYDHLKDYLIAFSRMELETCQAVQNTFQFLLETSSKVVRDYNLQLFLQENAVFHKPQPFQFQPCDSDTSRQLESETGTTEEHSLNKEARKWATRVAREHKNIVHQQRVLDDLECHGVAVSEQGRTELEQKIDEARENIRKAEIIKLKAEARLDLLKQIGVSVDTWLKSAMNQVMEELENERWARLPAVTNNGTLHSLNADTEREEGEEFEDNMDVFDDSSSSPSGTLRNYPLTCKVVYSYKASQPDELTIEEHEVLEVIEDGDMEDWVKARNKVGQVGYVPEKYLQFPTSNSLLSMLQSLAALDSRSHTSSNSTEAELVSGSLNGDASVCFVKALYDYEGQTDDELSFPEGAIIRILNKENQDDDGFWEGEFNGRIGVFPSVLVEELSASENGDTPWMREIQISPSPKLPGSLPPLPLYDQPPSSPYPSPDKRSSQYFPRSPSANENSFHAESPGFSQASRHTPETSYGKLRPRRRQHGLWSWKV</sequence>
<dbReference type="AlphaFoldDB" id="A0A9W2W6I2"/>
<evidence type="ECO:0000256" key="23">
    <source>
        <dbReference type="ARBA" id="ARBA00079454"/>
    </source>
</evidence>
<dbReference type="GO" id="GO:0006897">
    <property type="term" value="P:endocytosis"/>
    <property type="evidence" value="ECO:0007669"/>
    <property type="project" value="UniProtKB-KW"/>
</dbReference>
<dbReference type="InterPro" id="IPR035556">
    <property type="entry name" value="FCHSD2_SH3_2"/>
</dbReference>
<comment type="subunit">
    <text evidence="21">Homodimer. Interacts (via SH3 domain 2) with ITSN1 (via SH3 domain 4). Recruited to clathrin-coated pits during a mid-to-late stage of assembly via interaction with ITSN1. Interacts (via SH3 domain 1) with WASL. Interacts with WAS. Interacts with CASK and MAGI1. CASK inhibits interaction with MAGI1.</text>
</comment>
<evidence type="ECO:0000313" key="32">
    <source>
        <dbReference type="RefSeq" id="XP_054934742.1"/>
    </source>
</evidence>
<comment type="subcellular location">
    <subcellularLocation>
        <location evidence="1">Cell junction</location>
    </subcellularLocation>
    <subcellularLocation>
        <location evidence="2">Cell membrane</location>
        <topology evidence="2">Peripheral membrane protein</topology>
        <orientation evidence="2">Cytoplasmic side</orientation>
    </subcellularLocation>
    <subcellularLocation>
        <location evidence="5">Cell projection</location>
        <location evidence="5">Stereocilium</location>
    </subcellularLocation>
    <subcellularLocation>
        <location evidence="3">Cytoplasm</location>
    </subcellularLocation>
    <subcellularLocation>
        <location evidence="4">Membrane</location>
        <location evidence="4">Clathrin-coated pit</location>
    </subcellularLocation>
</comment>
<feature type="region of interest" description="Disordered" evidence="28">
    <location>
        <begin position="553"/>
        <end position="643"/>
    </location>
</feature>
<evidence type="ECO:0000256" key="26">
    <source>
        <dbReference type="PROSITE-ProRule" id="PRU01077"/>
    </source>
</evidence>
<keyword evidence="9" id="KW-0963">Cytoplasm</keyword>
<dbReference type="FunFam" id="2.30.30.40:FF:000060">
    <property type="entry name" value="FCH and double SH3 domains protein 2"/>
    <property type="match status" value="1"/>
</dbReference>
<evidence type="ECO:0000256" key="15">
    <source>
        <dbReference type="ARBA" id="ARBA00023054"/>
    </source>
</evidence>
<feature type="domain" description="F-BAR" evidence="30">
    <location>
        <begin position="1"/>
        <end position="200"/>
    </location>
</feature>
<dbReference type="GO" id="GO:0032420">
    <property type="term" value="C:stereocilium"/>
    <property type="evidence" value="ECO:0007669"/>
    <property type="project" value="UniProtKB-SubCell"/>
</dbReference>
<keyword evidence="12" id="KW-0677">Repeat</keyword>
<keyword evidence="6 25" id="KW-0728">SH3 domain</keyword>
<dbReference type="GO" id="GO:0015031">
    <property type="term" value="P:protein transport"/>
    <property type="evidence" value="ECO:0007669"/>
    <property type="project" value="UniProtKB-KW"/>
</dbReference>
<keyword evidence="19" id="KW-0966">Cell projection</keyword>
<evidence type="ECO:0000256" key="6">
    <source>
        <dbReference type="ARBA" id="ARBA00022443"/>
    </source>
</evidence>
<evidence type="ECO:0000256" key="1">
    <source>
        <dbReference type="ARBA" id="ARBA00004282"/>
    </source>
</evidence>
<dbReference type="GO" id="GO:0008289">
    <property type="term" value="F:lipid binding"/>
    <property type="evidence" value="ECO:0007669"/>
    <property type="project" value="UniProtKB-KW"/>
</dbReference>
<dbReference type="SUPFAM" id="SSF50044">
    <property type="entry name" value="SH3-domain"/>
    <property type="match status" value="2"/>
</dbReference>
<dbReference type="RefSeq" id="XP_054934742.1">
    <property type="nucleotide sequence ID" value="XM_055078767.1"/>
</dbReference>
<evidence type="ECO:0000256" key="20">
    <source>
        <dbReference type="ARBA" id="ARBA00056238"/>
    </source>
</evidence>
<evidence type="ECO:0000256" key="4">
    <source>
        <dbReference type="ARBA" id="ARBA00004600"/>
    </source>
</evidence>
<gene>
    <name evidence="32" type="primary">FCHSD2</name>
</gene>
<accession>A0A9W2W6I2</accession>
<keyword evidence="31" id="KW-1185">Reference proteome</keyword>
<keyword evidence="14" id="KW-0965">Cell junction</keyword>
<evidence type="ECO:0000259" key="30">
    <source>
        <dbReference type="PROSITE" id="PS51741"/>
    </source>
</evidence>
<dbReference type="PROSITE" id="PS51741">
    <property type="entry name" value="F_BAR"/>
    <property type="match status" value="1"/>
</dbReference>
<dbReference type="SMART" id="SM00326">
    <property type="entry name" value="SH3"/>
    <property type="match status" value="2"/>
</dbReference>
<evidence type="ECO:0000256" key="12">
    <source>
        <dbReference type="ARBA" id="ARBA00022737"/>
    </source>
</evidence>
<evidence type="ECO:0000256" key="28">
    <source>
        <dbReference type="SAM" id="MobiDB-lite"/>
    </source>
</evidence>
<keyword evidence="15 26" id="KW-0175">Coiled coil</keyword>
<feature type="region of interest" description="Disordered" evidence="28">
    <location>
        <begin position="221"/>
        <end position="243"/>
    </location>
</feature>
<dbReference type="GO" id="GO:1902905">
    <property type="term" value="P:positive regulation of supramolecular fiber organization"/>
    <property type="evidence" value="ECO:0007669"/>
    <property type="project" value="UniProtKB-ARBA"/>
</dbReference>
<dbReference type="InterPro" id="IPR001452">
    <property type="entry name" value="SH3_domain"/>
</dbReference>
<dbReference type="PROSITE" id="PS50002">
    <property type="entry name" value="SH3"/>
    <property type="match status" value="2"/>
</dbReference>
<keyword evidence="7" id="KW-0813">Transport</keyword>
<evidence type="ECO:0000256" key="21">
    <source>
        <dbReference type="ARBA" id="ARBA00064013"/>
    </source>
</evidence>
<dbReference type="Pfam" id="PF14604">
    <property type="entry name" value="SH3_9"/>
    <property type="match status" value="1"/>
</dbReference>
<keyword evidence="13" id="KW-0653">Protein transport</keyword>
<dbReference type="FunFam" id="2.30.30.40:FF:000033">
    <property type="entry name" value="FCH and double SH3 domains protein 2"/>
    <property type="match status" value="1"/>
</dbReference>
<evidence type="ECO:0000256" key="27">
    <source>
        <dbReference type="SAM" id="Coils"/>
    </source>
</evidence>
<dbReference type="Proteomes" id="UP000248484">
    <property type="component" value="Chromosome 16"/>
</dbReference>
<dbReference type="GO" id="GO:0055037">
    <property type="term" value="C:recycling endosome"/>
    <property type="evidence" value="ECO:0007669"/>
    <property type="project" value="TreeGrafter"/>
</dbReference>
<keyword evidence="8" id="KW-1003">Cell membrane</keyword>
<proteinExistence type="predicted"/>
<dbReference type="CDD" id="cd11761">
    <property type="entry name" value="SH3_FCHSD_1"/>
    <property type="match status" value="1"/>
</dbReference>
<dbReference type="InterPro" id="IPR027267">
    <property type="entry name" value="AH/BAR_dom_sf"/>
</dbReference>
<dbReference type="InterPro" id="IPR035460">
    <property type="entry name" value="FCHSD_SH3_1"/>
</dbReference>
<dbReference type="PRINTS" id="PR00452">
    <property type="entry name" value="SH3DOMAIN"/>
</dbReference>
<evidence type="ECO:0000256" key="25">
    <source>
        <dbReference type="PROSITE-ProRule" id="PRU00192"/>
    </source>
</evidence>
<dbReference type="InterPro" id="IPR031160">
    <property type="entry name" value="F_BAR_dom"/>
</dbReference>
<evidence type="ECO:0000256" key="10">
    <source>
        <dbReference type="ARBA" id="ARBA00022553"/>
    </source>
</evidence>
<comment type="function">
    <text evidence="20">Adapter protein that plays a role in endocytosis via clathrin-coated pits. Contributes to the internalization of cell surface receptors, such as integrin ITGB1 and transferrin receptor. Promotes endocytosis of EGFR in cancer cells, and thereby contributes to the down-regulation of EGFR signaling. Recruited to clathrin-coated pits during a mid-to-late stage of assembly, where it is required for normal progress from U-shaped intermediate stage pits to terminal, omega-shaped pits. Binds to membranes enriched in phosphatidylinositol 3,4-bisphosphate or phosphatidylinositol 3,4,5-trisphosphate. When bound to membranes, promotes actin polymerization via its interaction with WAS and/or WASL which leads to the activation of the Arp2/3 complex. Does not promote actin polymerisation in the absence of membranes.</text>
</comment>
<evidence type="ECO:0000256" key="14">
    <source>
        <dbReference type="ARBA" id="ARBA00022949"/>
    </source>
</evidence>
<feature type="compositionally biased region" description="Basic and acidic residues" evidence="28">
    <location>
        <begin position="225"/>
        <end position="243"/>
    </location>
</feature>
<dbReference type="GeneID" id="102984480"/>
<dbReference type="PANTHER" id="PTHR15735">
    <property type="entry name" value="FCH AND DOUBLE SH3 DOMAINS PROTEIN"/>
    <property type="match status" value="1"/>
</dbReference>
<dbReference type="GO" id="GO:0005886">
    <property type="term" value="C:plasma membrane"/>
    <property type="evidence" value="ECO:0007669"/>
    <property type="project" value="UniProtKB-SubCell"/>
</dbReference>
<keyword evidence="11" id="KW-0254">Endocytosis</keyword>
<organism evidence="31 32">
    <name type="scientific">Physeter macrocephalus</name>
    <name type="common">Sperm whale</name>
    <name type="synonym">Physeter catodon</name>
    <dbReference type="NCBI Taxonomy" id="9755"/>
    <lineage>
        <taxon>Eukaryota</taxon>
        <taxon>Metazoa</taxon>
        <taxon>Chordata</taxon>
        <taxon>Craniata</taxon>
        <taxon>Vertebrata</taxon>
        <taxon>Euteleostomi</taxon>
        <taxon>Mammalia</taxon>
        <taxon>Eutheria</taxon>
        <taxon>Laurasiatheria</taxon>
        <taxon>Artiodactyla</taxon>
        <taxon>Whippomorpha</taxon>
        <taxon>Cetacea</taxon>
        <taxon>Odontoceti</taxon>
        <taxon>Physeteridae</taxon>
        <taxon>Physeter</taxon>
    </lineage>
</organism>
<dbReference type="GO" id="GO:0007274">
    <property type="term" value="P:neuromuscular synaptic transmission"/>
    <property type="evidence" value="ECO:0007669"/>
    <property type="project" value="TreeGrafter"/>
</dbReference>
<evidence type="ECO:0000256" key="5">
    <source>
        <dbReference type="ARBA" id="ARBA00004645"/>
    </source>
</evidence>
<evidence type="ECO:0000256" key="19">
    <source>
        <dbReference type="ARBA" id="ARBA00023273"/>
    </source>
</evidence>
<dbReference type="GO" id="GO:0051495">
    <property type="term" value="P:positive regulation of cytoskeleton organization"/>
    <property type="evidence" value="ECO:0007669"/>
    <property type="project" value="UniProtKB-ARBA"/>
</dbReference>
<keyword evidence="18" id="KW-0168">Coated pit</keyword>
<evidence type="ECO:0000256" key="9">
    <source>
        <dbReference type="ARBA" id="ARBA00022490"/>
    </source>
</evidence>
<dbReference type="Gene3D" id="1.20.1270.60">
    <property type="entry name" value="Arfaptin homology (AH) domain/BAR domain"/>
    <property type="match status" value="1"/>
</dbReference>
<feature type="domain" description="SH3" evidence="29">
    <location>
        <begin position="387"/>
        <end position="448"/>
    </location>
</feature>
<dbReference type="GO" id="GO:0031594">
    <property type="term" value="C:neuromuscular junction"/>
    <property type="evidence" value="ECO:0007669"/>
    <property type="project" value="TreeGrafter"/>
</dbReference>
<evidence type="ECO:0000256" key="18">
    <source>
        <dbReference type="ARBA" id="ARBA00023176"/>
    </source>
</evidence>
<dbReference type="GO" id="GO:0030833">
    <property type="term" value="P:regulation of actin filament polymerization"/>
    <property type="evidence" value="ECO:0007669"/>
    <property type="project" value="TreeGrafter"/>
</dbReference>
<keyword evidence="16" id="KW-0446">Lipid-binding</keyword>
<feature type="compositionally biased region" description="Polar residues" evidence="28">
    <location>
        <begin position="593"/>
        <end position="619"/>
    </location>
</feature>
<feature type="coiled-coil region" evidence="27">
    <location>
        <begin position="275"/>
        <end position="309"/>
    </location>
</feature>
<evidence type="ECO:0000256" key="13">
    <source>
        <dbReference type="ARBA" id="ARBA00022927"/>
    </source>
</evidence>
<reference evidence="32" key="1">
    <citation type="submission" date="2025-08" db="UniProtKB">
        <authorList>
            <consortium name="RefSeq"/>
        </authorList>
    </citation>
    <scope>IDENTIFICATION</scope>
    <source>
        <tissue evidence="32">Muscle</tissue>
    </source>
</reference>
<evidence type="ECO:0000313" key="31">
    <source>
        <dbReference type="Proteomes" id="UP000248484"/>
    </source>
</evidence>
<name>A0A9W2W6I2_PHYMC</name>
<protein>
    <recommendedName>
        <fullName evidence="22">F-BAR and double SH3 domains protein 2</fullName>
    </recommendedName>
    <alternativeName>
        <fullName evidence="23">Protein nervous wreck 1</fullName>
    </alternativeName>
    <alternativeName>
        <fullName evidence="24">SH3 multiple domains protein 3</fullName>
    </alternativeName>
</protein>
<evidence type="ECO:0000256" key="17">
    <source>
        <dbReference type="ARBA" id="ARBA00023136"/>
    </source>
</evidence>
<dbReference type="GO" id="GO:0005905">
    <property type="term" value="C:clathrin-coated pit"/>
    <property type="evidence" value="ECO:0007669"/>
    <property type="project" value="UniProtKB-SubCell"/>
</dbReference>
<evidence type="ECO:0000256" key="3">
    <source>
        <dbReference type="ARBA" id="ARBA00004496"/>
    </source>
</evidence>
<evidence type="ECO:0000256" key="8">
    <source>
        <dbReference type="ARBA" id="ARBA00022475"/>
    </source>
</evidence>
<evidence type="ECO:0000256" key="22">
    <source>
        <dbReference type="ARBA" id="ARBA00070544"/>
    </source>
</evidence>
<dbReference type="Pfam" id="PF00018">
    <property type="entry name" value="SH3_1"/>
    <property type="match status" value="1"/>
</dbReference>
<evidence type="ECO:0000256" key="11">
    <source>
        <dbReference type="ARBA" id="ARBA00022583"/>
    </source>
</evidence>
<dbReference type="PANTHER" id="PTHR15735:SF11">
    <property type="entry name" value="F-BAR AND DOUBLE SH3 DOMAINS PROTEIN 2"/>
    <property type="match status" value="1"/>
</dbReference>